<evidence type="ECO:0000256" key="5">
    <source>
        <dbReference type="ARBA" id="ARBA00022989"/>
    </source>
</evidence>
<dbReference type="PANTHER" id="PTHR33884:SF3">
    <property type="entry name" value="UPF0410 PROTEIN YMGE"/>
    <property type="match status" value="1"/>
</dbReference>
<dbReference type="InterPro" id="IPR020846">
    <property type="entry name" value="MFS_dom"/>
</dbReference>
<keyword evidence="3" id="KW-1003">Cell membrane</keyword>
<comment type="similarity">
    <text evidence="2">Belongs to the UPF0410 family.</text>
</comment>
<dbReference type="eggNOG" id="COG2261">
    <property type="taxonomic scope" value="Bacteria"/>
</dbReference>
<keyword evidence="5 7" id="KW-1133">Transmembrane helix</keyword>
<evidence type="ECO:0000259" key="8">
    <source>
        <dbReference type="PROSITE" id="PS50850"/>
    </source>
</evidence>
<feature type="transmembrane region" description="Helical" evidence="7">
    <location>
        <begin position="30"/>
        <end position="53"/>
    </location>
</feature>
<accession>A0A099WR85</accession>
<dbReference type="Proteomes" id="UP000030130">
    <property type="component" value="Unassembled WGS sequence"/>
</dbReference>
<organism evidence="9 10">
    <name type="scientific">Porphyromonas gulae</name>
    <dbReference type="NCBI Taxonomy" id="111105"/>
    <lineage>
        <taxon>Bacteria</taxon>
        <taxon>Pseudomonadati</taxon>
        <taxon>Bacteroidota</taxon>
        <taxon>Bacteroidia</taxon>
        <taxon>Bacteroidales</taxon>
        <taxon>Porphyromonadaceae</taxon>
        <taxon>Porphyromonas</taxon>
    </lineage>
</organism>
<evidence type="ECO:0000313" key="9">
    <source>
        <dbReference type="EMBL" id="KGN87259.1"/>
    </source>
</evidence>
<keyword evidence="4 7" id="KW-0812">Transmembrane</keyword>
<evidence type="ECO:0000256" key="7">
    <source>
        <dbReference type="SAM" id="Phobius"/>
    </source>
</evidence>
<dbReference type="STRING" id="111105.HR09_03065"/>
<dbReference type="GeneID" id="57240312"/>
<evidence type="ECO:0000256" key="3">
    <source>
        <dbReference type="ARBA" id="ARBA00022475"/>
    </source>
</evidence>
<dbReference type="PANTHER" id="PTHR33884">
    <property type="entry name" value="UPF0410 PROTEIN YMGE"/>
    <property type="match status" value="1"/>
</dbReference>
<proteinExistence type="inferred from homology"/>
<evidence type="ECO:0000256" key="2">
    <source>
        <dbReference type="ARBA" id="ARBA00011006"/>
    </source>
</evidence>
<feature type="transmembrane region" description="Helical" evidence="7">
    <location>
        <begin position="6"/>
        <end position="23"/>
    </location>
</feature>
<dbReference type="AlphaFoldDB" id="A0A099WR85"/>
<evidence type="ECO:0000256" key="6">
    <source>
        <dbReference type="ARBA" id="ARBA00023136"/>
    </source>
</evidence>
<reference evidence="9 10" key="1">
    <citation type="submission" date="2014-08" db="EMBL/GenBank/DDBJ databases">
        <title>Porphyromonas gulae strain:COT-052_OH1451 Genome sequencing.</title>
        <authorList>
            <person name="Wallis C."/>
            <person name="Deusch O."/>
            <person name="O'Flynn C."/>
            <person name="Davis I."/>
            <person name="Jospin G."/>
            <person name="Darling A.E."/>
            <person name="Coil D.A."/>
            <person name="Alexiev A."/>
            <person name="Horsfall A."/>
            <person name="Kirkwood N."/>
            <person name="Harris S."/>
            <person name="Eisen J.A."/>
        </authorList>
    </citation>
    <scope>NUCLEOTIDE SEQUENCE [LARGE SCALE GENOMIC DNA]</scope>
    <source>
        <strain evidence="10">COT-052 OH1451</strain>
    </source>
</reference>
<keyword evidence="6 7" id="KW-0472">Membrane</keyword>
<dbReference type="PROSITE" id="PS50850">
    <property type="entry name" value="MFS"/>
    <property type="match status" value="1"/>
</dbReference>
<gene>
    <name evidence="9" type="ORF">HR08_02355</name>
</gene>
<dbReference type="EMBL" id="JRAI01000015">
    <property type="protein sequence ID" value="KGN87259.1"/>
    <property type="molecule type" value="Genomic_DNA"/>
</dbReference>
<evidence type="ECO:0000313" key="10">
    <source>
        <dbReference type="Proteomes" id="UP000030130"/>
    </source>
</evidence>
<comment type="caution">
    <text evidence="9">The sequence shown here is derived from an EMBL/GenBank/DDBJ whole genome shotgun (WGS) entry which is preliminary data.</text>
</comment>
<dbReference type="InterPro" id="IPR007341">
    <property type="entry name" value="Transgly_assoc"/>
</dbReference>
<dbReference type="GO" id="GO:0022857">
    <property type="term" value="F:transmembrane transporter activity"/>
    <property type="evidence" value="ECO:0007669"/>
    <property type="project" value="InterPro"/>
</dbReference>
<feature type="transmembrane region" description="Helical" evidence="7">
    <location>
        <begin position="59"/>
        <end position="80"/>
    </location>
</feature>
<evidence type="ECO:0000256" key="4">
    <source>
        <dbReference type="ARBA" id="ARBA00022692"/>
    </source>
</evidence>
<dbReference type="GO" id="GO:0005886">
    <property type="term" value="C:plasma membrane"/>
    <property type="evidence" value="ECO:0007669"/>
    <property type="project" value="UniProtKB-SubCell"/>
</dbReference>
<evidence type="ECO:0000256" key="1">
    <source>
        <dbReference type="ARBA" id="ARBA00004651"/>
    </source>
</evidence>
<protein>
    <submittedName>
        <fullName evidence="9">Transglycosylase</fullName>
    </submittedName>
</protein>
<dbReference type="Pfam" id="PF04226">
    <property type="entry name" value="Transgly_assoc"/>
    <property type="match status" value="1"/>
</dbReference>
<sequence length="84" mass="8661">MIGSVLASIFIGALAGYIASKLRRGKSLGLFLNILIGLIGGVLGGYLLNLIGVYNGGSFLARLATSTLGAIVLLLLADLFSKKH</sequence>
<dbReference type="RefSeq" id="WP_039419483.1">
    <property type="nucleotide sequence ID" value="NZ_JRAI01000015.1"/>
</dbReference>
<comment type="subcellular location">
    <subcellularLocation>
        <location evidence="1">Cell membrane</location>
        <topology evidence="1">Multi-pass membrane protein</topology>
    </subcellularLocation>
</comment>
<feature type="domain" description="Major facilitator superfamily (MFS) profile" evidence="8">
    <location>
        <begin position="1"/>
        <end position="84"/>
    </location>
</feature>
<name>A0A099WR85_9PORP</name>